<sequence>MAKSKPLENENQGLSIGKIVIIVILVFTFVPISVLSILYFTNENFKYIANGHLGNAPGAIGKYFQSFPTRDEREAQKRNVANYLLDLDTSRAADKLILIKKEDNALFSDLIKIMSEKNAKKTEPILELIRDNSIKKDILTSTIEQINSEKKLSLSEQAKYYETLSAASLVQEINRVLMDGAVSFRDMGLIIEQMNEKIAVSVLNNLDEEMALKILSNFDSLEKGKKLQEIVAQMKDKERSLVSSAQIYNTELPEKLINDLGQVKKYKLEELSVLYRNMSILQGAQILSRVEDKDFKLNLLNKIKEDEIVREGNDLVTSDLIKATKMFEEYNRKISDLVNVYKKMEPQQIADLISKLYKNNNGVSKYSFENGESFNITDKDLAIEVLRKLSEKVTAQVLAGLDADLASEISKSLALPKEKI</sequence>
<dbReference type="EMBL" id="JACHEN010000015">
    <property type="protein sequence ID" value="MBB6216476.1"/>
    <property type="molecule type" value="Genomic_DNA"/>
</dbReference>
<evidence type="ECO:0000256" key="1">
    <source>
        <dbReference type="SAM" id="Phobius"/>
    </source>
</evidence>
<keyword evidence="1" id="KW-0472">Membrane</keyword>
<name>A0A841KSC6_9FIRM</name>
<reference evidence="2 3" key="1">
    <citation type="submission" date="2020-08" db="EMBL/GenBank/DDBJ databases">
        <title>Genomic Encyclopedia of Type Strains, Phase IV (KMG-IV): sequencing the most valuable type-strain genomes for metagenomic binning, comparative biology and taxonomic classification.</title>
        <authorList>
            <person name="Goeker M."/>
        </authorList>
    </citation>
    <scope>NUCLEOTIDE SEQUENCE [LARGE SCALE GENOMIC DNA]</scope>
    <source>
        <strain evidence="2 3">DSM 103526</strain>
    </source>
</reference>
<dbReference type="Proteomes" id="UP000579281">
    <property type="component" value="Unassembled WGS sequence"/>
</dbReference>
<feature type="transmembrane region" description="Helical" evidence="1">
    <location>
        <begin position="20"/>
        <end position="40"/>
    </location>
</feature>
<comment type="caution">
    <text evidence="2">The sequence shown here is derived from an EMBL/GenBank/DDBJ whole genome shotgun (WGS) entry which is preliminary data.</text>
</comment>
<dbReference type="RefSeq" id="WP_184311011.1">
    <property type="nucleotide sequence ID" value="NZ_JACHEN010000015.1"/>
</dbReference>
<keyword evidence="2" id="KW-0282">Flagellum</keyword>
<keyword evidence="1" id="KW-0812">Transmembrane</keyword>
<gene>
    <name evidence="2" type="ORF">HNQ80_002578</name>
</gene>
<keyword evidence="3" id="KW-1185">Reference proteome</keyword>
<evidence type="ECO:0000313" key="2">
    <source>
        <dbReference type="EMBL" id="MBB6216476.1"/>
    </source>
</evidence>
<accession>A0A841KSC6</accession>
<keyword evidence="2" id="KW-0966">Cell projection</keyword>
<evidence type="ECO:0000313" key="3">
    <source>
        <dbReference type="Proteomes" id="UP000579281"/>
    </source>
</evidence>
<proteinExistence type="predicted"/>
<organism evidence="2 3">
    <name type="scientific">Anaerosolibacter carboniphilus</name>
    <dbReference type="NCBI Taxonomy" id="1417629"/>
    <lineage>
        <taxon>Bacteria</taxon>
        <taxon>Bacillati</taxon>
        <taxon>Bacillota</taxon>
        <taxon>Clostridia</taxon>
        <taxon>Peptostreptococcales</taxon>
        <taxon>Thermotaleaceae</taxon>
        <taxon>Anaerosolibacter</taxon>
    </lineage>
</organism>
<protein>
    <submittedName>
        <fullName evidence="2">Flagellar motility protein MotE (MotC chaperone)</fullName>
    </submittedName>
</protein>
<keyword evidence="1" id="KW-1133">Transmembrane helix</keyword>
<dbReference type="AlphaFoldDB" id="A0A841KSC6"/>
<dbReference type="SUPFAM" id="SSF158791">
    <property type="entry name" value="MgtE N-terminal domain-like"/>
    <property type="match status" value="1"/>
</dbReference>
<keyword evidence="2" id="KW-0969">Cilium</keyword>